<evidence type="ECO:0000313" key="2">
    <source>
        <dbReference type="EMBL" id="OGE42821.1"/>
    </source>
</evidence>
<feature type="transmembrane region" description="Helical" evidence="1">
    <location>
        <begin position="41"/>
        <end position="60"/>
    </location>
</feature>
<reference evidence="2 3" key="1">
    <citation type="journal article" date="2016" name="Nat. Commun.">
        <title>Thousands of microbial genomes shed light on interconnected biogeochemical processes in an aquifer system.</title>
        <authorList>
            <person name="Anantharaman K."/>
            <person name="Brown C.T."/>
            <person name="Hug L.A."/>
            <person name="Sharon I."/>
            <person name="Castelle C.J."/>
            <person name="Probst A.J."/>
            <person name="Thomas B.C."/>
            <person name="Singh A."/>
            <person name="Wilkins M.J."/>
            <person name="Karaoz U."/>
            <person name="Brodie E.L."/>
            <person name="Williams K.H."/>
            <person name="Hubbard S.S."/>
            <person name="Banfield J.F."/>
        </authorList>
    </citation>
    <scope>NUCLEOTIDE SEQUENCE [LARGE SCALE GENOMIC DNA]</scope>
</reference>
<accession>A0A1F5KQC7</accession>
<keyword evidence="1" id="KW-0472">Membrane</keyword>
<dbReference type="EMBL" id="MFDM01000020">
    <property type="protein sequence ID" value="OGE42821.1"/>
    <property type="molecule type" value="Genomic_DNA"/>
</dbReference>
<name>A0A1F5KQC7_9BACT</name>
<organism evidence="2 3">
    <name type="scientific">Candidatus Daviesbacteria bacterium RIFCSPLOWO2_01_FULL_39_12</name>
    <dbReference type="NCBI Taxonomy" id="1797785"/>
    <lineage>
        <taxon>Bacteria</taxon>
        <taxon>Candidatus Daviesiibacteriota</taxon>
    </lineage>
</organism>
<feature type="transmembrane region" description="Helical" evidence="1">
    <location>
        <begin position="12"/>
        <end position="29"/>
    </location>
</feature>
<dbReference type="AlphaFoldDB" id="A0A1F5KQC7"/>
<comment type="caution">
    <text evidence="2">The sequence shown here is derived from an EMBL/GenBank/DDBJ whole genome shotgun (WGS) entry which is preliminary data.</text>
</comment>
<keyword evidence="1" id="KW-1133">Transmembrane helix</keyword>
<proteinExistence type="predicted"/>
<evidence type="ECO:0000256" key="1">
    <source>
        <dbReference type="SAM" id="Phobius"/>
    </source>
</evidence>
<dbReference type="STRING" id="1797785.A3B45_01105"/>
<dbReference type="Proteomes" id="UP000178565">
    <property type="component" value="Unassembled WGS sequence"/>
</dbReference>
<protein>
    <submittedName>
        <fullName evidence="2">Uncharacterized protein</fullName>
    </submittedName>
</protein>
<gene>
    <name evidence="2" type="ORF">A3B45_01105</name>
</gene>
<evidence type="ECO:0000313" key="3">
    <source>
        <dbReference type="Proteomes" id="UP000178565"/>
    </source>
</evidence>
<keyword evidence="1" id="KW-0812">Transmembrane</keyword>
<sequence length="69" mass="8078">MSKEKFISTITMVYFMAGFLFTIVFAIYYRWPPLSFLSPSFYSVIFTWPYQAIGFIRDLLNYGLAGKPI</sequence>